<dbReference type="CDD" id="cd01130">
    <property type="entry name" value="VirB11-like_ATPase"/>
    <property type="match status" value="1"/>
</dbReference>
<evidence type="ECO:0000313" key="3">
    <source>
        <dbReference type="EMBL" id="TCD54544.1"/>
    </source>
</evidence>
<evidence type="ECO:0000256" key="1">
    <source>
        <dbReference type="ARBA" id="ARBA00006611"/>
    </source>
</evidence>
<dbReference type="InterPro" id="IPR001482">
    <property type="entry name" value="T2SS/T4SS_dom"/>
</dbReference>
<reference evidence="3 4" key="1">
    <citation type="submission" date="2018-12" db="EMBL/GenBank/DDBJ databases">
        <title>Alloscrdovia theropitheci sp. nov: a novel taxon from the feces of the bleeding-herat monkey (Theropithecus geleda).</title>
        <authorList>
            <person name="Modesto M."/>
        </authorList>
    </citation>
    <scope>NUCLEOTIDE SEQUENCE [LARGE SCALE GENOMIC DNA]</scope>
    <source>
        <strain evidence="3 4">GLDI4/2</strain>
    </source>
</reference>
<protein>
    <submittedName>
        <fullName evidence="3">Pilus assembly protein</fullName>
    </submittedName>
</protein>
<evidence type="ECO:0000313" key="4">
    <source>
        <dbReference type="Proteomes" id="UP000291289"/>
    </source>
</evidence>
<dbReference type="OrthoDB" id="9810761at2"/>
<dbReference type="AlphaFoldDB" id="A0A4R0QQH2"/>
<dbReference type="Proteomes" id="UP000291289">
    <property type="component" value="Unassembled WGS sequence"/>
</dbReference>
<keyword evidence="4" id="KW-1185">Reference proteome</keyword>
<evidence type="ECO:0000259" key="2">
    <source>
        <dbReference type="Pfam" id="PF00437"/>
    </source>
</evidence>
<proteinExistence type="inferred from homology"/>
<dbReference type="RefSeq" id="WP_131283404.1">
    <property type="nucleotide sequence ID" value="NZ_RXLP01000014.1"/>
</dbReference>
<feature type="domain" description="Bacterial type II secretion system protein E" evidence="2">
    <location>
        <begin position="15"/>
        <end position="271"/>
    </location>
</feature>
<dbReference type="InterPro" id="IPR027417">
    <property type="entry name" value="P-loop_NTPase"/>
</dbReference>
<dbReference type="SUPFAM" id="SSF52540">
    <property type="entry name" value="P-loop containing nucleoside triphosphate hydrolases"/>
    <property type="match status" value="1"/>
</dbReference>
<dbReference type="Gene3D" id="3.30.450.90">
    <property type="match status" value="1"/>
</dbReference>
<dbReference type="PANTHER" id="PTHR30486:SF6">
    <property type="entry name" value="TYPE IV PILUS RETRACTATION ATPASE PILT"/>
    <property type="match status" value="1"/>
</dbReference>
<dbReference type="EMBL" id="RXLP01000014">
    <property type="protein sequence ID" value="TCD54544.1"/>
    <property type="molecule type" value="Genomic_DNA"/>
</dbReference>
<dbReference type="GO" id="GO:0016887">
    <property type="term" value="F:ATP hydrolysis activity"/>
    <property type="evidence" value="ECO:0007669"/>
    <property type="project" value="InterPro"/>
</dbReference>
<dbReference type="PANTHER" id="PTHR30486">
    <property type="entry name" value="TWITCHING MOTILITY PROTEIN PILT"/>
    <property type="match status" value="1"/>
</dbReference>
<gene>
    <name evidence="3" type="ORF">EJ419_02795</name>
</gene>
<dbReference type="InterPro" id="IPR050921">
    <property type="entry name" value="T4SS_GSP_E_ATPase"/>
</dbReference>
<name>A0A4R0QQH2_9BIFI</name>
<sequence>METIFGPLSTIASEPGVTDIAVTSDGRIWCDKGQGMVERSLVSGRLSAEILRNFAIQLCASFGKRLDDACPIADASSPDGIRIHAILEPIVSQGASLSIRFPQQSLVTLESLERAGMFPKQWRELLELIIRTRQSILICGGTGAGKTTLVKALLSAMPASERVVLIEETRELHQSIHDNGESLVVRQANIEGAGEVTLSDLVKATVRMRPDRIILGECRGEEISDLLRALNSGHKGSIATIHADSVERVPSRLCALGLLAQIDTQAMSLLAAGAFDVVIHVVRDTAGRRIAHVGRLKVDSHNSLYGEVLASWDGINDGHDTHMRVSSEYERWVGALRTQDDGELSDGTLEFSRVKKV</sequence>
<dbReference type="Gene3D" id="3.40.50.300">
    <property type="entry name" value="P-loop containing nucleotide triphosphate hydrolases"/>
    <property type="match status" value="1"/>
</dbReference>
<comment type="caution">
    <text evidence="3">The sequence shown here is derived from an EMBL/GenBank/DDBJ whole genome shotgun (WGS) entry which is preliminary data.</text>
</comment>
<accession>A0A4R0QQH2</accession>
<comment type="similarity">
    <text evidence="1">Belongs to the GSP E family.</text>
</comment>
<dbReference type="Pfam" id="PF00437">
    <property type="entry name" value="T2SSE"/>
    <property type="match status" value="1"/>
</dbReference>
<organism evidence="3 4">
    <name type="scientific">Alloscardovia theropitheci</name>
    <dbReference type="NCBI Taxonomy" id="2496842"/>
    <lineage>
        <taxon>Bacteria</taxon>
        <taxon>Bacillati</taxon>
        <taxon>Actinomycetota</taxon>
        <taxon>Actinomycetes</taxon>
        <taxon>Bifidobacteriales</taxon>
        <taxon>Bifidobacteriaceae</taxon>
        <taxon>Alloscardovia</taxon>
    </lineage>
</organism>